<proteinExistence type="predicted"/>
<sequence>MTIKTTKFRDITKTIMSLKSVAIKFSIGELAPGGSVRLAWPNAPRVANRPRPIAFDICVETSTSSAKLANIAFLNEI</sequence>
<gene>
    <name evidence="1" type="ORF">BJP34_02280</name>
</gene>
<dbReference type="EMBL" id="CP017599">
    <property type="protein sequence ID" value="AOW98428.1"/>
    <property type="molecule type" value="Genomic_DNA"/>
</dbReference>
<protein>
    <submittedName>
        <fullName evidence="1">Uncharacterized protein</fullName>
    </submittedName>
</protein>
<name>A0A1D8TL97_9CYAN</name>
<reference evidence="2" key="1">
    <citation type="submission" date="2016-10" db="EMBL/GenBank/DDBJ databases">
        <title>Comparative genomics uncovers the prolific and rare metabolic potential of the cyanobacterial genus Moorea.</title>
        <authorList>
            <person name="Leao T."/>
            <person name="Castelao G."/>
            <person name="Korobeynikov A."/>
            <person name="Monroe E.A."/>
            <person name="Podell S."/>
            <person name="Glukhov E."/>
            <person name="Allen E."/>
            <person name="Gerwick W.H."/>
            <person name="Gerwick L."/>
        </authorList>
    </citation>
    <scope>NUCLEOTIDE SEQUENCE [LARGE SCALE GENOMIC DNA]</scope>
    <source>
        <strain evidence="2">PAL-8-15-08-1</strain>
    </source>
</reference>
<evidence type="ECO:0000313" key="1">
    <source>
        <dbReference type="EMBL" id="AOW98428.1"/>
    </source>
</evidence>
<evidence type="ECO:0000313" key="2">
    <source>
        <dbReference type="Proteomes" id="UP000177870"/>
    </source>
</evidence>
<dbReference type="AlphaFoldDB" id="A0A1D8TL97"/>
<dbReference type="KEGG" id="mpro:BJP34_02280"/>
<accession>A0A1D8TL97</accession>
<organism evidence="1 2">
    <name type="scientific">Moorena producens PAL-8-15-08-1</name>
    <dbReference type="NCBI Taxonomy" id="1458985"/>
    <lineage>
        <taxon>Bacteria</taxon>
        <taxon>Bacillati</taxon>
        <taxon>Cyanobacteriota</taxon>
        <taxon>Cyanophyceae</taxon>
        <taxon>Coleofasciculales</taxon>
        <taxon>Coleofasciculaceae</taxon>
        <taxon>Moorena</taxon>
    </lineage>
</organism>
<dbReference type="Proteomes" id="UP000177870">
    <property type="component" value="Chromosome"/>
</dbReference>